<feature type="domain" description="F-box" evidence="5">
    <location>
        <begin position="224"/>
        <end position="271"/>
    </location>
</feature>
<dbReference type="InterPro" id="IPR015943">
    <property type="entry name" value="WD40/YVTN_repeat-like_dom_sf"/>
</dbReference>
<evidence type="ECO:0000256" key="2">
    <source>
        <dbReference type="ARBA" id="ARBA00022737"/>
    </source>
</evidence>
<dbReference type="SUPFAM" id="SSF81383">
    <property type="entry name" value="F-box domain"/>
    <property type="match status" value="1"/>
</dbReference>
<accession>A0A7S3GLK2</accession>
<dbReference type="PROSITE" id="PS50294">
    <property type="entry name" value="WD_REPEATS_REGION"/>
    <property type="match status" value="1"/>
</dbReference>
<feature type="compositionally biased region" description="Basic and acidic residues" evidence="4">
    <location>
        <begin position="348"/>
        <end position="363"/>
    </location>
</feature>
<feature type="region of interest" description="Disordered" evidence="4">
    <location>
        <begin position="723"/>
        <end position="749"/>
    </location>
</feature>
<dbReference type="InterPro" id="IPR001680">
    <property type="entry name" value="WD40_rpt"/>
</dbReference>
<dbReference type="InterPro" id="IPR036047">
    <property type="entry name" value="F-box-like_dom_sf"/>
</dbReference>
<feature type="region of interest" description="Disordered" evidence="4">
    <location>
        <begin position="123"/>
        <end position="156"/>
    </location>
</feature>
<dbReference type="SMART" id="SM00320">
    <property type="entry name" value="WD40"/>
    <property type="match status" value="4"/>
</dbReference>
<dbReference type="EMBL" id="HBIB01049245">
    <property type="protein sequence ID" value="CAE0270115.1"/>
    <property type="molecule type" value="Transcribed_RNA"/>
</dbReference>
<name>A0A7S3GLK2_9EUKA</name>
<feature type="compositionally biased region" description="Basic and acidic residues" evidence="4">
    <location>
        <begin position="57"/>
        <end position="82"/>
    </location>
</feature>
<proteinExistence type="predicted"/>
<keyword evidence="1 3" id="KW-0853">WD repeat</keyword>
<evidence type="ECO:0000259" key="5">
    <source>
        <dbReference type="PROSITE" id="PS50181"/>
    </source>
</evidence>
<feature type="region of interest" description="Disordered" evidence="4">
    <location>
        <begin position="671"/>
        <end position="702"/>
    </location>
</feature>
<dbReference type="SUPFAM" id="SSF50978">
    <property type="entry name" value="WD40 repeat-like"/>
    <property type="match status" value="1"/>
</dbReference>
<dbReference type="PROSITE" id="PS00678">
    <property type="entry name" value="WD_REPEATS_1"/>
    <property type="match status" value="1"/>
</dbReference>
<evidence type="ECO:0000256" key="4">
    <source>
        <dbReference type="SAM" id="MobiDB-lite"/>
    </source>
</evidence>
<feature type="region of interest" description="Disordered" evidence="4">
    <location>
        <begin position="348"/>
        <end position="380"/>
    </location>
</feature>
<evidence type="ECO:0000256" key="3">
    <source>
        <dbReference type="PROSITE-ProRule" id="PRU00221"/>
    </source>
</evidence>
<dbReference type="Pfam" id="PF12937">
    <property type="entry name" value="F-box-like"/>
    <property type="match status" value="1"/>
</dbReference>
<keyword evidence="2" id="KW-0677">Repeat</keyword>
<dbReference type="PANTHER" id="PTHR19855:SF19">
    <property type="entry name" value="OS04G0619700 PROTEIN"/>
    <property type="match status" value="1"/>
</dbReference>
<reference evidence="6" key="1">
    <citation type="submission" date="2021-01" db="EMBL/GenBank/DDBJ databases">
        <authorList>
            <person name="Corre E."/>
            <person name="Pelletier E."/>
            <person name="Niang G."/>
            <person name="Scheremetjew M."/>
            <person name="Finn R."/>
            <person name="Kale V."/>
            <person name="Holt S."/>
            <person name="Cochrane G."/>
            <person name="Meng A."/>
            <person name="Brown T."/>
            <person name="Cohen L."/>
        </authorList>
    </citation>
    <scope>NUCLEOTIDE SEQUENCE</scope>
    <source>
        <strain evidence="6">NIES-2562</strain>
    </source>
</reference>
<organism evidence="6">
    <name type="scientific">Palpitomonas bilix</name>
    <dbReference type="NCBI Taxonomy" id="652834"/>
    <lineage>
        <taxon>Eukaryota</taxon>
        <taxon>Eukaryota incertae sedis</taxon>
    </lineage>
</organism>
<evidence type="ECO:0000313" key="6">
    <source>
        <dbReference type="EMBL" id="CAE0270115.1"/>
    </source>
</evidence>
<dbReference type="InterPro" id="IPR001810">
    <property type="entry name" value="F-box_dom"/>
</dbReference>
<feature type="repeat" description="WD" evidence="3">
    <location>
        <begin position="397"/>
        <end position="438"/>
    </location>
</feature>
<dbReference type="InterPro" id="IPR019775">
    <property type="entry name" value="WD40_repeat_CS"/>
</dbReference>
<dbReference type="InterPro" id="IPR036322">
    <property type="entry name" value="WD40_repeat_dom_sf"/>
</dbReference>
<dbReference type="AlphaFoldDB" id="A0A7S3GLK2"/>
<feature type="region of interest" description="Disordered" evidence="4">
    <location>
        <begin position="52"/>
        <end position="82"/>
    </location>
</feature>
<dbReference type="Pfam" id="PF00400">
    <property type="entry name" value="WD40"/>
    <property type="match status" value="1"/>
</dbReference>
<sequence length="749" mass="83340">MLLLRVRHIQGSMQGSTYTWRRGLLLPLPSSAPTENSRALLEQLYIALGEESSTAVGDDHSSADAASAERRGREKRGCEVEKSGREEAFPIFQLRAVRRQLGGSGVGEIEEEESRACHSLAEVREEEKGGNRYEREVGKKREKRGGKEGEEDRVKAEDVEEVEERKEIRAMCTNEKVGEKQQNEVEEEEGEKIERWIEEKGGLFELKLISEKRGEEGDKKARRPLSLLSLPPDVLRCILVHVNDPFATSRLMSTCRLLRRVSRGTKLWKSFFQSTQWKPIVAKYGQHKTWWRRYGSCMSVQQAWLKRPSVDHTIIPGGVLDIAVGTHVLITSGTNGALMIHERRHLDRGEEEEMRERRRAKEGWDEDASVDGGSEMSSRSSIDSCLAGGTLKAARLANGHLGPIFCLALSKNEETLYSGGYDRSVKIWDVATLTNKASFHAHSQWMSSMLLLEDQKQMWTSSFGGEVRVWTFRHDMNTTPSLSQSFNCAHGVSSILQRSSRTGMALLANHAGSVEEWDMSSAQRIFSVSLDEGGMINCLSYRRSISELVVAGGQSGIVAGFDPRQPVNVEGGGTLPLRIEGRQTALDCYLEENKLLVARADNRVQLFDIRNAAHPVRTMSVLSKPFCVKSASDEMMIGSARGLHHYLFPVPTHVSPTQSATHIEMEEGSLMNAPLGSGARGSAECRPASSKKGGERDSSIDEWSGIVKDERFHMLQNLSQLAEDFGQGRAPGRRASNPARRIRPFGGGH</sequence>
<dbReference type="PROSITE" id="PS50082">
    <property type="entry name" value="WD_REPEATS_2"/>
    <property type="match status" value="1"/>
</dbReference>
<protein>
    <recommendedName>
        <fullName evidence="5">F-box domain-containing protein</fullName>
    </recommendedName>
</protein>
<dbReference type="PANTHER" id="PTHR19855">
    <property type="entry name" value="WD40 REPEAT PROTEIN 12, 37"/>
    <property type="match status" value="1"/>
</dbReference>
<dbReference type="PROSITE" id="PS50181">
    <property type="entry name" value="FBOX"/>
    <property type="match status" value="1"/>
</dbReference>
<evidence type="ECO:0000256" key="1">
    <source>
        <dbReference type="ARBA" id="ARBA00022574"/>
    </source>
</evidence>
<gene>
    <name evidence="6" type="ORF">PBIL07802_LOCUS32468</name>
</gene>
<dbReference type="Gene3D" id="2.130.10.10">
    <property type="entry name" value="YVTN repeat-like/Quinoprotein amine dehydrogenase"/>
    <property type="match status" value="2"/>
</dbReference>